<keyword evidence="2" id="KW-0378">Hydrolase</keyword>
<keyword evidence="5" id="KW-1185">Reference proteome</keyword>
<dbReference type="PANTHER" id="PTHR13620:SF105">
    <property type="entry name" value="OS01G0737700 PROTEIN"/>
    <property type="match status" value="1"/>
</dbReference>
<gene>
    <name evidence="4" type="ORF">Fmac_011419</name>
</gene>
<evidence type="ECO:0000313" key="4">
    <source>
        <dbReference type="EMBL" id="KAL2336973.1"/>
    </source>
</evidence>
<keyword evidence="1" id="KW-0540">Nuclease</keyword>
<evidence type="ECO:0000313" key="5">
    <source>
        <dbReference type="Proteomes" id="UP001603857"/>
    </source>
</evidence>
<dbReference type="EMBL" id="JBGMDY010000004">
    <property type="protein sequence ID" value="KAL2336973.1"/>
    <property type="molecule type" value="Genomic_DNA"/>
</dbReference>
<name>A0ABD1MMD7_9FABA</name>
<evidence type="ECO:0000259" key="3">
    <source>
        <dbReference type="SMART" id="SM00474"/>
    </source>
</evidence>
<feature type="domain" description="3'-5' exonuclease" evidence="3">
    <location>
        <begin position="36"/>
        <end position="211"/>
    </location>
</feature>
<protein>
    <recommendedName>
        <fullName evidence="3">3'-5' exonuclease domain-containing protein</fullName>
    </recommendedName>
</protein>
<sequence>MQDTNRVAEMSVVDHYLPYDTHNLYDVVFETHTIRTLLASDPSVVESWLAENATQRLGLMVGLDIEWRPNTQRNMQNPVATLQLCLGPHCLVFQIIHSAIPPSLVSFLADPNVTFFGVGINEDAEKLLEDYDLNVVNVRDLRPLAAQKLADPDLNRAGLKTLGLRVLGLHIHKPQRISRSRWDNPWLTSDQVQYAALDAFLSYEIGRRLTSHS</sequence>
<dbReference type="FunFam" id="3.30.420.10:FF:000054">
    <property type="entry name" value="Werner Syndrome-like exonuclease"/>
    <property type="match status" value="1"/>
</dbReference>
<organism evidence="4 5">
    <name type="scientific">Flemingia macrophylla</name>
    <dbReference type="NCBI Taxonomy" id="520843"/>
    <lineage>
        <taxon>Eukaryota</taxon>
        <taxon>Viridiplantae</taxon>
        <taxon>Streptophyta</taxon>
        <taxon>Embryophyta</taxon>
        <taxon>Tracheophyta</taxon>
        <taxon>Spermatophyta</taxon>
        <taxon>Magnoliopsida</taxon>
        <taxon>eudicotyledons</taxon>
        <taxon>Gunneridae</taxon>
        <taxon>Pentapetalae</taxon>
        <taxon>rosids</taxon>
        <taxon>fabids</taxon>
        <taxon>Fabales</taxon>
        <taxon>Fabaceae</taxon>
        <taxon>Papilionoideae</taxon>
        <taxon>50 kb inversion clade</taxon>
        <taxon>NPAAA clade</taxon>
        <taxon>indigoferoid/millettioid clade</taxon>
        <taxon>Phaseoleae</taxon>
        <taxon>Flemingia</taxon>
    </lineage>
</organism>
<dbReference type="GO" id="GO:0008408">
    <property type="term" value="F:3'-5' exonuclease activity"/>
    <property type="evidence" value="ECO:0007669"/>
    <property type="project" value="UniProtKB-ARBA"/>
</dbReference>
<dbReference type="InterPro" id="IPR036397">
    <property type="entry name" value="RNaseH_sf"/>
</dbReference>
<dbReference type="PANTHER" id="PTHR13620">
    <property type="entry name" value="3-5 EXONUCLEASE"/>
    <property type="match status" value="1"/>
</dbReference>
<evidence type="ECO:0000256" key="1">
    <source>
        <dbReference type="ARBA" id="ARBA00022722"/>
    </source>
</evidence>
<accession>A0ABD1MMD7</accession>
<dbReference type="Pfam" id="PF01612">
    <property type="entry name" value="DNA_pol_A_exo1"/>
    <property type="match status" value="1"/>
</dbReference>
<dbReference type="AlphaFoldDB" id="A0ABD1MMD7"/>
<dbReference type="SMART" id="SM00474">
    <property type="entry name" value="35EXOc"/>
    <property type="match status" value="1"/>
</dbReference>
<dbReference type="InterPro" id="IPR002562">
    <property type="entry name" value="3'-5'_exonuclease_dom"/>
</dbReference>
<reference evidence="4 5" key="1">
    <citation type="submission" date="2024-08" db="EMBL/GenBank/DDBJ databases">
        <title>Insights into the chromosomal genome structure of Flemingia macrophylla.</title>
        <authorList>
            <person name="Ding Y."/>
            <person name="Zhao Y."/>
            <person name="Bi W."/>
            <person name="Wu M."/>
            <person name="Zhao G."/>
            <person name="Gong Y."/>
            <person name="Li W."/>
            <person name="Zhang P."/>
        </authorList>
    </citation>
    <scope>NUCLEOTIDE SEQUENCE [LARGE SCALE GENOMIC DNA]</scope>
    <source>
        <strain evidence="4">DYQJB</strain>
        <tissue evidence="4">Leaf</tissue>
    </source>
</reference>
<dbReference type="CDD" id="cd06141">
    <property type="entry name" value="WRN_exo"/>
    <property type="match status" value="1"/>
</dbReference>
<dbReference type="Proteomes" id="UP001603857">
    <property type="component" value="Unassembled WGS sequence"/>
</dbReference>
<dbReference type="SUPFAM" id="SSF53098">
    <property type="entry name" value="Ribonuclease H-like"/>
    <property type="match status" value="1"/>
</dbReference>
<dbReference type="InterPro" id="IPR051132">
    <property type="entry name" value="3-5_Exonuclease_domain"/>
</dbReference>
<comment type="caution">
    <text evidence="4">The sequence shown here is derived from an EMBL/GenBank/DDBJ whole genome shotgun (WGS) entry which is preliminary data.</text>
</comment>
<proteinExistence type="predicted"/>
<dbReference type="Gene3D" id="3.30.420.10">
    <property type="entry name" value="Ribonuclease H-like superfamily/Ribonuclease H"/>
    <property type="match status" value="1"/>
</dbReference>
<dbReference type="InterPro" id="IPR012337">
    <property type="entry name" value="RNaseH-like_sf"/>
</dbReference>
<evidence type="ECO:0000256" key="2">
    <source>
        <dbReference type="ARBA" id="ARBA00022801"/>
    </source>
</evidence>